<accession>A0A2U2V855</accession>
<dbReference type="PANTHER" id="PTHR23416:SF78">
    <property type="entry name" value="LIPOPOLYSACCHARIDE BIOSYNTHESIS O-ACETYL TRANSFERASE WBBJ-RELATED"/>
    <property type="match status" value="1"/>
</dbReference>
<name>A0A2U2V855_ECOLX</name>
<dbReference type="Proteomes" id="UP000245761">
    <property type="component" value="Unassembled WGS sequence"/>
</dbReference>
<proteinExistence type="predicted"/>
<organism evidence="1 2">
    <name type="scientific">Escherichia coli</name>
    <dbReference type="NCBI Taxonomy" id="562"/>
    <lineage>
        <taxon>Bacteria</taxon>
        <taxon>Pseudomonadati</taxon>
        <taxon>Pseudomonadota</taxon>
        <taxon>Gammaproteobacteria</taxon>
        <taxon>Enterobacterales</taxon>
        <taxon>Enterobacteriaceae</taxon>
        <taxon>Escherichia</taxon>
    </lineage>
</organism>
<dbReference type="SUPFAM" id="SSF51161">
    <property type="entry name" value="Trimeric LpxA-like enzymes"/>
    <property type="match status" value="1"/>
</dbReference>
<dbReference type="InterPro" id="IPR051159">
    <property type="entry name" value="Hexapeptide_acetyltransf"/>
</dbReference>
<dbReference type="EMBL" id="QEMT01000029">
    <property type="protein sequence ID" value="PWH59467.1"/>
    <property type="molecule type" value="Genomic_DNA"/>
</dbReference>
<dbReference type="GO" id="GO:0016746">
    <property type="term" value="F:acyltransferase activity"/>
    <property type="evidence" value="ECO:0007669"/>
    <property type="project" value="UniProtKB-KW"/>
</dbReference>
<keyword evidence="1" id="KW-0808">Transferase</keyword>
<evidence type="ECO:0000313" key="1">
    <source>
        <dbReference type="EMBL" id="PWH59467.1"/>
    </source>
</evidence>
<protein>
    <submittedName>
        <fullName evidence="1">Acyltransferase</fullName>
    </submittedName>
</protein>
<evidence type="ECO:0000313" key="2">
    <source>
        <dbReference type="Proteomes" id="UP000245761"/>
    </source>
</evidence>
<sequence length="213" mass="23904">MRFLYVQELVRILIVNKFDSFKYNNNIIIHSNAKISSDVNVNIIGTDNVIDVGDSVILRRLNINILGNNCKLIIKNNCSIRGAIHLRQNNSVIIIDSYTTSVSANIFSMEGSEINIGSNCMLSSSVYIRNSDEHPIYDLESNERINHAKPVFIGNNVWLCEGVTVNKGSIIPDGCVIGAKSFVSKELKRKNSIYSGVPAQLIRENIKWDRTFK</sequence>
<dbReference type="PANTHER" id="PTHR23416">
    <property type="entry name" value="SIALIC ACID SYNTHASE-RELATED"/>
    <property type="match status" value="1"/>
</dbReference>
<dbReference type="InterPro" id="IPR011004">
    <property type="entry name" value="Trimer_LpxA-like_sf"/>
</dbReference>
<dbReference type="AlphaFoldDB" id="A0A2U2V855"/>
<gene>
    <name evidence="1" type="ORF">DD762_16805</name>
</gene>
<keyword evidence="1" id="KW-0012">Acyltransferase</keyword>
<reference evidence="1 2" key="1">
    <citation type="submission" date="2018-04" db="EMBL/GenBank/DDBJ databases">
        <title>Draft Genomic Sequencing Of Potential Extraintestinal Pathogenic Escherichia coli B8S56 Isolated from Retail Chicken Skin.</title>
        <authorList>
            <person name="Xu A."/>
            <person name="Tilman S."/>
            <person name="Wisser-Parker K."/>
            <person name="Scullen O.J."/>
            <person name="Sommers C."/>
        </authorList>
    </citation>
    <scope>NUCLEOTIDE SEQUENCE [LARGE SCALE GENOMIC DNA]</scope>
    <source>
        <strain evidence="1 2">B8S56</strain>
    </source>
</reference>
<comment type="caution">
    <text evidence="1">The sequence shown here is derived from an EMBL/GenBank/DDBJ whole genome shotgun (WGS) entry which is preliminary data.</text>
</comment>
<dbReference type="Gene3D" id="2.160.10.10">
    <property type="entry name" value="Hexapeptide repeat proteins"/>
    <property type="match status" value="1"/>
</dbReference>